<keyword evidence="3" id="KW-0597">Phosphoprotein</keyword>
<comment type="cofactor">
    <cofactor evidence="1">
        <name>pantetheine 4'-phosphate</name>
        <dbReference type="ChEBI" id="CHEBI:47942"/>
    </cofactor>
</comment>
<dbReference type="GO" id="GO:0005737">
    <property type="term" value="C:cytoplasm"/>
    <property type="evidence" value="ECO:0007669"/>
    <property type="project" value="TreeGrafter"/>
</dbReference>
<dbReference type="RefSeq" id="WP_137097707.1">
    <property type="nucleotide sequence ID" value="NZ_CP039865.1"/>
</dbReference>
<dbReference type="AlphaFoldDB" id="A0A4D7QD79"/>
<dbReference type="GO" id="GO:0043041">
    <property type="term" value="P:amino acid activation for nonribosomal peptide biosynthetic process"/>
    <property type="evidence" value="ECO:0007669"/>
    <property type="project" value="TreeGrafter"/>
</dbReference>
<gene>
    <name evidence="5" type="ORF">E8L99_00440</name>
</gene>
<dbReference type="Gene3D" id="3.40.50.12780">
    <property type="entry name" value="N-terminal domain of ligase-like"/>
    <property type="match status" value="1"/>
</dbReference>
<dbReference type="NCBIfam" id="TIGR01733">
    <property type="entry name" value="AA-adenyl-dom"/>
    <property type="match status" value="1"/>
</dbReference>
<reference evidence="5 6" key="1">
    <citation type="submission" date="2019-04" db="EMBL/GenBank/DDBJ databases">
        <title>Phreatobacter aquaticus sp. nov.</title>
        <authorList>
            <person name="Choi A."/>
            <person name="Baek K."/>
        </authorList>
    </citation>
    <scope>NUCLEOTIDE SEQUENCE [LARGE SCALE GENOMIC DNA]</scope>
    <source>
        <strain evidence="5 6">NMCR1094</strain>
    </source>
</reference>
<dbReference type="Gene3D" id="3.30.559.30">
    <property type="entry name" value="Nonribosomal peptide synthetase, condensation domain"/>
    <property type="match status" value="1"/>
</dbReference>
<dbReference type="InterPro" id="IPR020845">
    <property type="entry name" value="AMP-binding_CS"/>
</dbReference>
<dbReference type="PANTHER" id="PTHR45527">
    <property type="entry name" value="NONRIBOSOMAL PEPTIDE SYNTHETASE"/>
    <property type="match status" value="1"/>
</dbReference>
<dbReference type="SUPFAM" id="SSF56801">
    <property type="entry name" value="Acetyl-CoA synthetase-like"/>
    <property type="match status" value="1"/>
</dbReference>
<protein>
    <submittedName>
        <fullName evidence="5">Amino acid adenylation domain-containing protein</fullName>
    </submittedName>
</protein>
<dbReference type="InterPro" id="IPR036736">
    <property type="entry name" value="ACP-like_sf"/>
</dbReference>
<dbReference type="GO" id="GO:0031177">
    <property type="term" value="F:phosphopantetheine binding"/>
    <property type="evidence" value="ECO:0007669"/>
    <property type="project" value="InterPro"/>
</dbReference>
<dbReference type="InterPro" id="IPR000873">
    <property type="entry name" value="AMP-dep_synth/lig_dom"/>
</dbReference>
<dbReference type="InterPro" id="IPR042099">
    <property type="entry name" value="ANL_N_sf"/>
</dbReference>
<dbReference type="Gene3D" id="3.30.559.10">
    <property type="entry name" value="Chloramphenicol acetyltransferase-like domain"/>
    <property type="match status" value="1"/>
</dbReference>
<proteinExistence type="predicted"/>
<dbReference type="PANTHER" id="PTHR45527:SF1">
    <property type="entry name" value="FATTY ACID SYNTHASE"/>
    <property type="match status" value="1"/>
</dbReference>
<dbReference type="KEGG" id="paqt:E8L99_00440"/>
<keyword evidence="6" id="KW-1185">Reference proteome</keyword>
<dbReference type="Pfam" id="PF00550">
    <property type="entry name" value="PP-binding"/>
    <property type="match status" value="1"/>
</dbReference>
<dbReference type="InterPro" id="IPR010071">
    <property type="entry name" value="AA_adenyl_dom"/>
</dbReference>
<dbReference type="SUPFAM" id="SSF47336">
    <property type="entry name" value="ACP-like"/>
    <property type="match status" value="1"/>
</dbReference>
<dbReference type="InterPro" id="IPR006162">
    <property type="entry name" value="Ppantetheine_attach_site"/>
</dbReference>
<dbReference type="InterPro" id="IPR023213">
    <property type="entry name" value="CAT-like_dom_sf"/>
</dbReference>
<dbReference type="Proteomes" id="UP000298588">
    <property type="component" value="Chromosome"/>
</dbReference>
<dbReference type="Pfam" id="PF13193">
    <property type="entry name" value="AMP-binding_C"/>
    <property type="match status" value="1"/>
</dbReference>
<sequence length="1105" mass="117690">MSQPLAQADLGALSPDERRQLLARLLSRRSDQEQSYPLSFAQQRLWFLDRLHPLSPAYNIPGAFLLEGALDVAALAAALGDVVQRHATLRTTFTEEAGRPRQTVRPVSDIRLPVTDVAGATLDDRKGAARHLVDAEVALPFDLSTGPVFRASLLRLDAECHVLVVVIHHISADGWSLGLFNRDLAAAYRARLSGSPSPFGPLASDYIRFSAWQKADLAGDKLSRLLTFWTNTLAGLPALDLPVDRPRPALARQRGDSLDISLSAPLVAAATAFARAQGTTLYCVLLAAFHVVLGRLSAQSDFAIGTPVANRGRLDVEDQIGFFVNTLPMRIDTSRAGSFAAVVDIVTAASRAAQQHQDLPFEKLVEDLNVPRDTSRNPLVQVLFALQNAPMQPLQLDSLAITPFPYTLAATRFDLELHLWDGRQTWTGARDTEAGLTGSIFYNSDLFEPATVAGMADMVATLLAAALAAPNGALADLPLLSDQALRRVLAAGQGPDIAPASVPDLLRQARAAFASQPAHVEAKGEAVTYAALFERAERLAAALKLSGVGPGAVVALLMPRGRDLVTAMLAASLGGLTFAPIDPRQPAARIAQQLRLAGARFVLHEARHADVAAAQPVPGATVEALLGGADGAIAEAEPPETAPLYIVFTSGSTGTPKGVVMSRRGFANLMAAQVRTHPEPKRTLQASAVGFDVAIQEVLFTLITGGTLVTATDDDRLDPHRLADLIDREGVERAFLPYALVNLLVGGLDGSQRVLASLGEIITAGEQPRLTAQARQVFARHRGLRLINQYGPAEAHVVSEMVLDGDPMGWPDLPAAGRPVAGNRLHVLDAKGQPVPFGVAGELHIGGAQVADGYAGLAAETAERFRPDPFSDEPEARLYRTGDLATFDHAGLLHLLGRTDSQVKIRGYRVEPAEIEILLASHPQVAACAVIAEATGLSAFIVPKGTMPTASALRDWLRPQLPDYMIPARFAAVDAIPLSANGKVDAAALSARSQPLVQATAHRRLPQSETERLIATIWCKVLQQASVDCETTFFDLGGNSLLIVEVCERLRQAVDPAPSLSDLFQFPTIEALARHVASLRAAPAGVRAAATIMGRAQRMRGGSSS</sequence>
<evidence type="ECO:0000256" key="3">
    <source>
        <dbReference type="ARBA" id="ARBA00022553"/>
    </source>
</evidence>
<evidence type="ECO:0000259" key="4">
    <source>
        <dbReference type="PROSITE" id="PS50075"/>
    </source>
</evidence>
<dbReference type="Pfam" id="PF00501">
    <property type="entry name" value="AMP-binding"/>
    <property type="match status" value="1"/>
</dbReference>
<dbReference type="CDD" id="cd19531">
    <property type="entry name" value="LCL_NRPS-like"/>
    <property type="match status" value="1"/>
</dbReference>
<dbReference type="InterPro" id="IPR009081">
    <property type="entry name" value="PP-bd_ACP"/>
</dbReference>
<dbReference type="GO" id="GO:0044550">
    <property type="term" value="P:secondary metabolite biosynthetic process"/>
    <property type="evidence" value="ECO:0007669"/>
    <property type="project" value="TreeGrafter"/>
</dbReference>
<organism evidence="5 6">
    <name type="scientific">Phreatobacter aquaticus</name>
    <dbReference type="NCBI Taxonomy" id="2570229"/>
    <lineage>
        <taxon>Bacteria</taxon>
        <taxon>Pseudomonadati</taxon>
        <taxon>Pseudomonadota</taxon>
        <taxon>Alphaproteobacteria</taxon>
        <taxon>Hyphomicrobiales</taxon>
        <taxon>Phreatobacteraceae</taxon>
        <taxon>Phreatobacter</taxon>
    </lineage>
</organism>
<evidence type="ECO:0000256" key="2">
    <source>
        <dbReference type="ARBA" id="ARBA00022450"/>
    </source>
</evidence>
<dbReference type="PROSITE" id="PS50075">
    <property type="entry name" value="CARRIER"/>
    <property type="match status" value="1"/>
</dbReference>
<dbReference type="InterPro" id="IPR020806">
    <property type="entry name" value="PKS_PP-bd"/>
</dbReference>
<feature type="domain" description="Carrier" evidence="4">
    <location>
        <begin position="1005"/>
        <end position="1080"/>
    </location>
</feature>
<evidence type="ECO:0000256" key="1">
    <source>
        <dbReference type="ARBA" id="ARBA00001957"/>
    </source>
</evidence>
<dbReference type="Gene3D" id="3.30.300.30">
    <property type="match status" value="1"/>
</dbReference>
<dbReference type="InterPro" id="IPR025110">
    <property type="entry name" value="AMP-bd_C"/>
</dbReference>
<name>A0A4D7QD79_9HYPH</name>
<evidence type="ECO:0000313" key="5">
    <source>
        <dbReference type="EMBL" id="QCK84371.1"/>
    </source>
</evidence>
<dbReference type="SMART" id="SM00823">
    <property type="entry name" value="PKS_PP"/>
    <property type="match status" value="1"/>
</dbReference>
<dbReference type="SUPFAM" id="SSF52777">
    <property type="entry name" value="CoA-dependent acyltransferases"/>
    <property type="match status" value="2"/>
</dbReference>
<dbReference type="PROSITE" id="PS00012">
    <property type="entry name" value="PHOSPHOPANTETHEINE"/>
    <property type="match status" value="1"/>
</dbReference>
<dbReference type="Pfam" id="PF00668">
    <property type="entry name" value="Condensation"/>
    <property type="match status" value="1"/>
</dbReference>
<dbReference type="PROSITE" id="PS00455">
    <property type="entry name" value="AMP_BINDING"/>
    <property type="match status" value="1"/>
</dbReference>
<keyword evidence="2" id="KW-0596">Phosphopantetheine</keyword>
<dbReference type="GO" id="GO:0003824">
    <property type="term" value="F:catalytic activity"/>
    <property type="evidence" value="ECO:0007669"/>
    <property type="project" value="InterPro"/>
</dbReference>
<dbReference type="EMBL" id="CP039865">
    <property type="protein sequence ID" value="QCK84371.1"/>
    <property type="molecule type" value="Genomic_DNA"/>
</dbReference>
<evidence type="ECO:0000313" key="6">
    <source>
        <dbReference type="Proteomes" id="UP000298588"/>
    </source>
</evidence>
<dbReference type="InterPro" id="IPR001242">
    <property type="entry name" value="Condensation_dom"/>
</dbReference>
<dbReference type="InterPro" id="IPR045851">
    <property type="entry name" value="AMP-bd_C_sf"/>
</dbReference>
<accession>A0A4D7QD79</accession>
<dbReference type="OrthoDB" id="9803968at2"/>
<dbReference type="Gene3D" id="1.10.1200.10">
    <property type="entry name" value="ACP-like"/>
    <property type="match status" value="1"/>
</dbReference>